<dbReference type="Pfam" id="PF00052">
    <property type="entry name" value="Laminin_B"/>
    <property type="match status" value="1"/>
</dbReference>
<dbReference type="EMBL" id="CAUEEQ010001113">
    <property type="protein sequence ID" value="CAJ0918895.1"/>
    <property type="molecule type" value="Genomic_DNA"/>
</dbReference>
<name>A0ABN9KU25_9NEOB</name>
<comment type="caution">
    <text evidence="6">The sequence shown here is derived from an EMBL/GenBank/DDBJ whole genome shotgun (WGS) entry which is preliminary data.</text>
</comment>
<evidence type="ECO:0000256" key="2">
    <source>
        <dbReference type="ARBA" id="ARBA00022737"/>
    </source>
</evidence>
<evidence type="ECO:0000256" key="3">
    <source>
        <dbReference type="ARBA" id="ARBA00023157"/>
    </source>
</evidence>
<evidence type="ECO:0000256" key="4">
    <source>
        <dbReference type="ARBA" id="ARBA00023180"/>
    </source>
</evidence>
<evidence type="ECO:0000256" key="1">
    <source>
        <dbReference type="ARBA" id="ARBA00022729"/>
    </source>
</evidence>
<evidence type="ECO:0000259" key="5">
    <source>
        <dbReference type="PROSITE" id="PS51115"/>
    </source>
</evidence>
<gene>
    <name evidence="6" type="ORF">RIMI_LOCUS884676</name>
</gene>
<keyword evidence="3" id="KW-1015">Disulfide bond</keyword>
<keyword evidence="4" id="KW-0325">Glycoprotein</keyword>
<dbReference type="PROSITE" id="PS51115">
    <property type="entry name" value="LAMININ_IVA"/>
    <property type="match status" value="1"/>
</dbReference>
<accession>A0ABN9KU25</accession>
<dbReference type="InterPro" id="IPR000034">
    <property type="entry name" value="Laminin_IV"/>
</dbReference>
<dbReference type="SMART" id="SM00281">
    <property type="entry name" value="LamB"/>
    <property type="match status" value="1"/>
</dbReference>
<evidence type="ECO:0000313" key="6">
    <source>
        <dbReference type="EMBL" id="CAJ0918895.1"/>
    </source>
</evidence>
<organism evidence="6 7">
    <name type="scientific">Ranitomeya imitator</name>
    <name type="common">mimic poison frog</name>
    <dbReference type="NCBI Taxonomy" id="111125"/>
    <lineage>
        <taxon>Eukaryota</taxon>
        <taxon>Metazoa</taxon>
        <taxon>Chordata</taxon>
        <taxon>Craniata</taxon>
        <taxon>Vertebrata</taxon>
        <taxon>Euteleostomi</taxon>
        <taxon>Amphibia</taxon>
        <taxon>Batrachia</taxon>
        <taxon>Anura</taxon>
        <taxon>Neobatrachia</taxon>
        <taxon>Hyloidea</taxon>
        <taxon>Dendrobatidae</taxon>
        <taxon>Dendrobatinae</taxon>
        <taxon>Ranitomeya</taxon>
    </lineage>
</organism>
<feature type="domain" description="Laminin IV type A" evidence="5">
    <location>
        <begin position="1"/>
        <end position="150"/>
    </location>
</feature>
<keyword evidence="7" id="KW-1185">Reference proteome</keyword>
<dbReference type="Proteomes" id="UP001176940">
    <property type="component" value="Unassembled WGS sequence"/>
</dbReference>
<sequence length="178" mass="19891">MSRHHKEVYLASRQLEPLYFSAPGAFLGDQSLSYGQLFSITFRVDRGRHRAGAEDLILEGGGLRVTAPLTSSKTSLPCRLPQTYTFRLDELSFSPWTPKISHFDFRRLLSNLTSLRIRATYGEYSTGYLQSVSLITARPGPEDSAPWVEKCDCPVGYKGHKYQIGGGLKTDTPTDPLM</sequence>
<keyword evidence="2" id="KW-0677">Repeat</keyword>
<proteinExistence type="predicted"/>
<protein>
    <recommendedName>
        <fullName evidence="5">Laminin IV type A domain-containing protein</fullName>
    </recommendedName>
</protein>
<reference evidence="6" key="1">
    <citation type="submission" date="2023-07" db="EMBL/GenBank/DDBJ databases">
        <authorList>
            <person name="Stuckert A."/>
        </authorList>
    </citation>
    <scope>NUCLEOTIDE SEQUENCE</scope>
</reference>
<evidence type="ECO:0000313" key="7">
    <source>
        <dbReference type="Proteomes" id="UP001176940"/>
    </source>
</evidence>
<keyword evidence="1" id="KW-0732">Signal</keyword>